<comment type="caution">
    <text evidence="2">The sequence shown here is derived from an EMBL/GenBank/DDBJ whole genome shotgun (WGS) entry which is preliminary data.</text>
</comment>
<dbReference type="Pfam" id="PF25086">
    <property type="entry name" value="DUF7803"/>
    <property type="match status" value="1"/>
</dbReference>
<dbReference type="OrthoDB" id="1884014at2759"/>
<gene>
    <name evidence="2" type="ORF">F1559_003474</name>
</gene>
<evidence type="ECO:0000313" key="2">
    <source>
        <dbReference type="EMBL" id="KAF6003060.1"/>
    </source>
</evidence>
<proteinExistence type="predicted"/>
<protein>
    <recommendedName>
        <fullName evidence="1">DUF7803 domain-containing protein</fullName>
    </recommendedName>
</protein>
<dbReference type="Proteomes" id="UP000530660">
    <property type="component" value="Unassembled WGS sequence"/>
</dbReference>
<feature type="domain" description="DUF7803" evidence="1">
    <location>
        <begin position="18"/>
        <end position="88"/>
    </location>
</feature>
<accession>A0A7J7IJX8</accession>
<keyword evidence="3" id="KW-1185">Reference proteome</keyword>
<dbReference type="AlphaFoldDB" id="A0A7J7IJX8"/>
<reference evidence="2 3" key="1">
    <citation type="journal article" date="2020" name="J. Phycol.">
        <title>Comparative genome analysis reveals Cyanidiococcus gen. nov., a new extremophilic red algal genus sister to Cyanidioschyzon (Cyanidioschyzonaceae, Rhodophyta).</title>
        <authorList>
            <person name="Liu S.-L."/>
            <person name="Chiang Y.-R."/>
            <person name="Yoon H.S."/>
            <person name="Fu H.-Y."/>
        </authorList>
    </citation>
    <scope>NUCLEOTIDE SEQUENCE [LARGE SCALE GENOMIC DNA]</scope>
    <source>
        <strain evidence="2 3">THAL066</strain>
    </source>
</reference>
<dbReference type="EMBL" id="VWRR01000008">
    <property type="protein sequence ID" value="KAF6003060.1"/>
    <property type="molecule type" value="Genomic_DNA"/>
</dbReference>
<dbReference type="InterPro" id="IPR056705">
    <property type="entry name" value="DUF7803"/>
</dbReference>
<sequence>MSGVTRADEGRTLLAVDLALEPAPALPRAEAAEVTSGVELCGEQLQLFTECILERQSDDFCQEPLLLFALCKERRDAALRARVKEYDRVHRTEPALLSREALEFERALQREQQKQLHRESLGSVHLARRLQDLRERIKALSGGADEPTEPSVPG</sequence>
<name>A0A7J7IJX8_9RHOD</name>
<evidence type="ECO:0000313" key="3">
    <source>
        <dbReference type="Proteomes" id="UP000530660"/>
    </source>
</evidence>
<organism evidence="2 3">
    <name type="scientific">Cyanidiococcus yangmingshanensis</name>
    <dbReference type="NCBI Taxonomy" id="2690220"/>
    <lineage>
        <taxon>Eukaryota</taxon>
        <taxon>Rhodophyta</taxon>
        <taxon>Bangiophyceae</taxon>
        <taxon>Cyanidiales</taxon>
        <taxon>Cyanidiaceae</taxon>
        <taxon>Cyanidiococcus</taxon>
    </lineage>
</organism>
<evidence type="ECO:0000259" key="1">
    <source>
        <dbReference type="Pfam" id="PF25086"/>
    </source>
</evidence>